<feature type="site" description="Interacts with tRNA; defines subfamily-specific binding signature" evidence="9">
    <location>
        <position position="191"/>
    </location>
</feature>
<dbReference type="HAMAP" id="MF_02041">
    <property type="entry name" value="DusA_subfam"/>
    <property type="match status" value="1"/>
</dbReference>
<protein>
    <recommendedName>
        <fullName evidence="9">tRNA-dihydrouridine(20/20a) synthase</fullName>
        <ecNumber evidence="9">1.3.1.91</ecNumber>
    </recommendedName>
    <alternativeName>
        <fullName evidence="9">U20-specific dihydrouridine synthase</fullName>
        <shortName evidence="9">U20-specific Dus</shortName>
    </alternativeName>
    <alternativeName>
        <fullName evidence="9">tRNA-dihydrouridine synthase A</fullName>
    </alternativeName>
</protein>
<name>A0A1H3ANU5_9RHOB</name>
<sequence length="341" mass="37420">MFESEKPGKQGILTVHDAARLSVAPMMDWTDRHCRVFHRVLSRRALLYTEMVTAPAVIHGDRARLLGHDESEHPVALQLGGSDPKELAEATRIAAGFGYDEINLNVGCPSDRVQSGCFGAVLMQRPELVADCAAAMISESPVEVTVKCRIGVDDQIPEEVLPDFLEKVSAAGVRRFTIHARKAWLQGLSPKENRDIPPLDYPLVVRMKREFPQLDLSINGGITSLDQVQGFQAQGLDGVMLGRAAYHDPGGVLIEADRRIWGDDRRISRHDAVEAMRPYIVRHLQAGGRLHQITRHMLGLFHGQPGARGWRRVLSERAHAPDAGLDVLDAALAQVGGQAAA</sequence>
<organism evidence="12 13">
    <name type="scientific">Allgaiera indica</name>
    <dbReference type="NCBI Taxonomy" id="765699"/>
    <lineage>
        <taxon>Bacteria</taxon>
        <taxon>Pseudomonadati</taxon>
        <taxon>Pseudomonadota</taxon>
        <taxon>Alphaproteobacteria</taxon>
        <taxon>Rhodobacterales</taxon>
        <taxon>Paracoccaceae</taxon>
        <taxon>Allgaiera</taxon>
    </lineage>
</organism>
<dbReference type="EMBL" id="FNOB01000013">
    <property type="protein sequence ID" value="SDX31101.1"/>
    <property type="molecule type" value="Genomic_DNA"/>
</dbReference>
<feature type="site" description="Interacts with tRNA; defines subfamily-specific binding signature" evidence="9">
    <location>
        <position position="311"/>
    </location>
</feature>
<comment type="similarity">
    <text evidence="9">Belongs to the Dus family. DusA subfamily.</text>
</comment>
<dbReference type="NCBIfam" id="TIGR00742">
    <property type="entry name" value="yjbN"/>
    <property type="match status" value="1"/>
</dbReference>
<dbReference type="PANTHER" id="PTHR42907:SF1">
    <property type="entry name" value="FMN-LINKED OXIDOREDUCTASES SUPERFAMILY PROTEIN"/>
    <property type="match status" value="1"/>
</dbReference>
<feature type="site" description="Interacts with tRNA" evidence="9">
    <location>
        <position position="105"/>
    </location>
</feature>
<dbReference type="InterPro" id="IPR018517">
    <property type="entry name" value="tRNA_hU_synthase_CS"/>
</dbReference>
<feature type="domain" description="DUS-like FMN-binding" evidence="11">
    <location>
        <begin position="23"/>
        <end position="329"/>
    </location>
</feature>
<keyword evidence="8 9" id="KW-0560">Oxidoreductase</keyword>
<feature type="binding site" evidence="9">
    <location>
        <position position="179"/>
    </location>
    <ligand>
        <name>FMN</name>
        <dbReference type="ChEBI" id="CHEBI:58210"/>
    </ligand>
</feature>
<keyword evidence="2 9" id="KW-0820">tRNA-binding</keyword>
<feature type="binding site" evidence="9">
    <location>
        <begin position="219"/>
        <end position="221"/>
    </location>
    <ligand>
        <name>FMN</name>
        <dbReference type="ChEBI" id="CHEBI:58210"/>
    </ligand>
</feature>
<dbReference type="InterPro" id="IPR013785">
    <property type="entry name" value="Aldolase_TIM"/>
</dbReference>
<comment type="cofactor">
    <cofactor evidence="1 9 10">
        <name>FMN</name>
        <dbReference type="ChEBI" id="CHEBI:58210"/>
    </cofactor>
</comment>
<dbReference type="InterPro" id="IPR035587">
    <property type="entry name" value="DUS-like_FMN-bd"/>
</dbReference>
<comment type="function">
    <text evidence="9">Catalyzes the synthesis of 5,6-dihydrouridine (D), a modified base found in the D-loop of most tRNAs, via the reduction of the C5-C6 double bond in target uridines. Specifically modifies U20 and U20a in tRNAs.</text>
</comment>
<keyword evidence="5 9" id="KW-0819">tRNA processing</keyword>
<dbReference type="Gene3D" id="3.20.20.70">
    <property type="entry name" value="Aldolase class I"/>
    <property type="match status" value="1"/>
</dbReference>
<feature type="binding site" evidence="9">
    <location>
        <begin position="242"/>
        <end position="243"/>
    </location>
    <ligand>
        <name>FMN</name>
        <dbReference type="ChEBI" id="CHEBI:58210"/>
    </ligand>
</feature>
<feature type="binding site" evidence="9">
    <location>
        <begin position="25"/>
        <end position="27"/>
    </location>
    <ligand>
        <name>FMN</name>
        <dbReference type="ChEBI" id="CHEBI:58210"/>
    </ligand>
</feature>
<dbReference type="CDD" id="cd02801">
    <property type="entry name" value="DUS_like_FMN"/>
    <property type="match status" value="1"/>
</dbReference>
<feature type="binding site" evidence="9">
    <location>
        <position position="78"/>
    </location>
    <ligand>
        <name>FMN</name>
        <dbReference type="ChEBI" id="CHEBI:58210"/>
    </ligand>
</feature>
<evidence type="ECO:0000256" key="6">
    <source>
        <dbReference type="ARBA" id="ARBA00022857"/>
    </source>
</evidence>
<evidence type="ECO:0000256" key="3">
    <source>
        <dbReference type="ARBA" id="ARBA00022630"/>
    </source>
</evidence>
<dbReference type="PANTHER" id="PTHR42907">
    <property type="entry name" value="FMN-LINKED OXIDOREDUCTASES SUPERFAMILY PROTEIN"/>
    <property type="match status" value="1"/>
</dbReference>
<reference evidence="12 13" key="1">
    <citation type="submission" date="2016-10" db="EMBL/GenBank/DDBJ databases">
        <authorList>
            <person name="Varghese N."/>
            <person name="Submissions S."/>
        </authorList>
    </citation>
    <scope>NUCLEOTIDE SEQUENCE [LARGE SCALE GENOMIC DNA]</scope>
    <source>
        <strain evidence="12 13">DSM 24802</strain>
    </source>
</reference>
<dbReference type="SUPFAM" id="SSF51395">
    <property type="entry name" value="FMN-linked oxidoreductases"/>
    <property type="match status" value="1"/>
</dbReference>
<comment type="similarity">
    <text evidence="10">Belongs to the dus family.</text>
</comment>
<comment type="catalytic activity">
    <reaction evidence="9">
        <text>5,6-dihydrouridine(20a) in tRNA + NAD(+) = uridine(20a) in tRNA + NADH + H(+)</text>
        <dbReference type="Rhea" id="RHEA:53348"/>
        <dbReference type="Rhea" id="RHEA-COMP:13535"/>
        <dbReference type="Rhea" id="RHEA-COMP:13536"/>
        <dbReference type="ChEBI" id="CHEBI:15378"/>
        <dbReference type="ChEBI" id="CHEBI:57540"/>
        <dbReference type="ChEBI" id="CHEBI:57945"/>
        <dbReference type="ChEBI" id="CHEBI:65315"/>
        <dbReference type="ChEBI" id="CHEBI:74443"/>
    </reaction>
</comment>
<dbReference type="PIRSF" id="PIRSF006621">
    <property type="entry name" value="Dus"/>
    <property type="match status" value="1"/>
</dbReference>
<keyword evidence="4 9" id="KW-0288">FMN</keyword>
<evidence type="ECO:0000256" key="1">
    <source>
        <dbReference type="ARBA" id="ARBA00001917"/>
    </source>
</evidence>
<comment type="catalytic activity">
    <reaction evidence="9">
        <text>5,6-dihydrouridine(20) in tRNA + NAD(+) = uridine(20) in tRNA + NADH + H(+)</text>
        <dbReference type="Rhea" id="RHEA:53340"/>
        <dbReference type="Rhea" id="RHEA-COMP:13533"/>
        <dbReference type="Rhea" id="RHEA-COMP:13534"/>
        <dbReference type="ChEBI" id="CHEBI:15378"/>
        <dbReference type="ChEBI" id="CHEBI:57540"/>
        <dbReference type="ChEBI" id="CHEBI:57945"/>
        <dbReference type="ChEBI" id="CHEBI:65315"/>
        <dbReference type="ChEBI" id="CHEBI:74443"/>
        <dbReference type="EC" id="1.3.1.91"/>
    </reaction>
</comment>
<evidence type="ECO:0000256" key="8">
    <source>
        <dbReference type="ARBA" id="ARBA00023002"/>
    </source>
</evidence>
<comment type="catalytic activity">
    <reaction evidence="9">
        <text>5,6-dihydrouridine(20) in tRNA + NADP(+) = uridine(20) in tRNA + NADPH + H(+)</text>
        <dbReference type="Rhea" id="RHEA:53336"/>
        <dbReference type="Rhea" id="RHEA-COMP:13533"/>
        <dbReference type="Rhea" id="RHEA-COMP:13534"/>
        <dbReference type="ChEBI" id="CHEBI:15378"/>
        <dbReference type="ChEBI" id="CHEBI:57783"/>
        <dbReference type="ChEBI" id="CHEBI:58349"/>
        <dbReference type="ChEBI" id="CHEBI:65315"/>
        <dbReference type="ChEBI" id="CHEBI:74443"/>
        <dbReference type="EC" id="1.3.1.91"/>
    </reaction>
</comment>
<dbReference type="PROSITE" id="PS01136">
    <property type="entry name" value="UPF0034"/>
    <property type="match status" value="1"/>
</dbReference>
<feature type="site" description="Interacts with tRNA" evidence="9">
    <location>
        <position position="194"/>
    </location>
</feature>
<evidence type="ECO:0000256" key="10">
    <source>
        <dbReference type="PIRNR" id="PIRNR006621"/>
    </source>
</evidence>
<keyword evidence="7 9" id="KW-0694">RNA-binding</keyword>
<dbReference type="RefSeq" id="WP_081825203.1">
    <property type="nucleotide sequence ID" value="NZ_BNAB01000009.1"/>
</dbReference>
<evidence type="ECO:0000256" key="4">
    <source>
        <dbReference type="ARBA" id="ARBA00022643"/>
    </source>
</evidence>
<feature type="active site" description="Proton donor" evidence="9">
    <location>
        <position position="108"/>
    </location>
</feature>
<dbReference type="InterPro" id="IPR001269">
    <property type="entry name" value="DUS_fam"/>
</dbReference>
<dbReference type="Pfam" id="PF01207">
    <property type="entry name" value="Dus"/>
    <property type="match status" value="1"/>
</dbReference>
<feature type="site" description="Interacts with tRNA; defines subfamily-specific binding signature" evidence="9">
    <location>
        <position position="308"/>
    </location>
</feature>
<evidence type="ECO:0000256" key="2">
    <source>
        <dbReference type="ARBA" id="ARBA00022555"/>
    </source>
</evidence>
<accession>A0A1H3ANU5</accession>
<feature type="binding site" evidence="9">
    <location>
        <position position="147"/>
    </location>
    <ligand>
        <name>FMN</name>
        <dbReference type="ChEBI" id="CHEBI:58210"/>
    </ligand>
</feature>
<proteinExistence type="inferred from homology"/>
<keyword evidence="3 9" id="KW-0285">Flavoprotein</keyword>
<comment type="catalytic activity">
    <reaction evidence="9">
        <text>5,6-dihydrouridine(20a) in tRNA + NADP(+) = uridine(20a) in tRNA + NADPH + H(+)</text>
        <dbReference type="Rhea" id="RHEA:53344"/>
        <dbReference type="Rhea" id="RHEA-COMP:13535"/>
        <dbReference type="Rhea" id="RHEA-COMP:13536"/>
        <dbReference type="ChEBI" id="CHEBI:15378"/>
        <dbReference type="ChEBI" id="CHEBI:57783"/>
        <dbReference type="ChEBI" id="CHEBI:58349"/>
        <dbReference type="ChEBI" id="CHEBI:65315"/>
        <dbReference type="ChEBI" id="CHEBI:74443"/>
    </reaction>
</comment>
<evidence type="ECO:0000256" key="5">
    <source>
        <dbReference type="ARBA" id="ARBA00022694"/>
    </source>
</evidence>
<evidence type="ECO:0000313" key="13">
    <source>
        <dbReference type="Proteomes" id="UP000199541"/>
    </source>
</evidence>
<dbReference type="Proteomes" id="UP000199541">
    <property type="component" value="Unassembled WGS sequence"/>
</dbReference>
<dbReference type="Gene3D" id="1.20.120.1460">
    <property type="match status" value="1"/>
</dbReference>
<comment type="caution">
    <text evidence="12">The sequence shown here is derived from an EMBL/GenBank/DDBJ whole genome shotgun (WGS) entry which is preliminary data.</text>
</comment>
<keyword evidence="13" id="KW-1185">Reference proteome</keyword>
<dbReference type="EC" id="1.3.1.91" evidence="9"/>
<gene>
    <name evidence="9" type="primary">dusA</name>
    <name evidence="12" type="ORF">SAMN05444006_113108</name>
</gene>
<evidence type="ECO:0000256" key="9">
    <source>
        <dbReference type="HAMAP-Rule" id="MF_02041"/>
    </source>
</evidence>
<evidence type="ECO:0000256" key="7">
    <source>
        <dbReference type="ARBA" id="ARBA00022884"/>
    </source>
</evidence>
<dbReference type="NCBIfam" id="NF008774">
    <property type="entry name" value="PRK11815.1"/>
    <property type="match status" value="1"/>
</dbReference>
<dbReference type="InterPro" id="IPR004653">
    <property type="entry name" value="DusA"/>
</dbReference>
<evidence type="ECO:0000313" key="12">
    <source>
        <dbReference type="EMBL" id="SDX31101.1"/>
    </source>
</evidence>
<keyword evidence="6 9" id="KW-0521">NADP</keyword>
<evidence type="ECO:0000259" key="11">
    <source>
        <dbReference type="Pfam" id="PF01207"/>
    </source>
</evidence>